<reference evidence="9 10" key="1">
    <citation type="submission" date="2014-12" db="EMBL/GenBank/DDBJ databases">
        <title>Draft genome sequences of 29 type strains of Enterococci.</title>
        <authorList>
            <person name="Zhong Z."/>
            <person name="Sun Z."/>
            <person name="Liu W."/>
            <person name="Zhang W."/>
            <person name="Zhang H."/>
        </authorList>
    </citation>
    <scope>NUCLEOTIDE SEQUENCE [LARGE SCALE GENOMIC DNA]</scope>
    <source>
        <strain evidence="9 10">DSM 17122</strain>
    </source>
</reference>
<sequence>MILIWNKKNAKKIKKPEVEEQAFPAIDVFIATHNETVDLLLKTVNAATRMNYPDKKLVHIYLCDDSNRPEVAALAAKFSVGYIGLEDNQHAKSGNLNNALNHSSSPLVATFDADMIPYSNFLLETVPYYVQNAADRKEDAEIKPLGLVQTPQSFYNADLFQYNLFSESSIPNEQDFFSREVNVLNNAQGAAIYTGSNTLISRQAIVDAGGFPTATITEDFELGILINSKGYTSISTAEPMASGLTPTDISSVIRQRVRWGRGVVQSVKNLQLLTNKDLTIKQKLVFFNSYLYWWSFLRRLIYIAAPILFTVFNVMVVKANFWQLLIFWLPSYYFLHLAMQDLSSDIRTQRWGEVQETIIAPYLVVPVLLQALGIKEKKFKVTDKTLKQSRKDLFYIIPHLLMLGLAVYGLISFNYGKFGSELFYSSIITFWLLTHIFNLTFSVLFFLGRPIHRETERFDCQNDVTISFFDQTFMLKTKNISEKGMLIVSENPLYFPEKDLKVEIEKNGYQATFTGKVARVFQYHEEWFYGLTLQPNTEEDYLNYLQVIYDGFNQSLPQFRDVWITPFERFVINIEKRIFIKRLKTDQVKKAPIITMEKHIAIKNHEFIFHEFDFQHITAKTNQTLQIGENFTWKLGEIHLQLEAEKALAGNKYKLKVTNLHKVAHHPTFIEEVKQWAKEKEIENVSDNFAA</sequence>
<evidence type="ECO:0000256" key="4">
    <source>
        <dbReference type="ARBA" id="ARBA00022692"/>
    </source>
</evidence>
<dbReference type="AlphaFoldDB" id="A0A1L8TFU5"/>
<dbReference type="GO" id="GO:0016758">
    <property type="term" value="F:hexosyltransferase activity"/>
    <property type="evidence" value="ECO:0007669"/>
    <property type="project" value="TreeGrafter"/>
</dbReference>
<dbReference type="CDD" id="cd06421">
    <property type="entry name" value="CESA_CelA_like"/>
    <property type="match status" value="1"/>
</dbReference>
<protein>
    <submittedName>
        <fullName evidence="9">Glycosyltransferase, group 2 family protein</fullName>
    </submittedName>
</protein>
<evidence type="ECO:0000256" key="5">
    <source>
        <dbReference type="ARBA" id="ARBA00022989"/>
    </source>
</evidence>
<evidence type="ECO:0000256" key="6">
    <source>
        <dbReference type="ARBA" id="ARBA00023136"/>
    </source>
</evidence>
<proteinExistence type="predicted"/>
<evidence type="ECO:0000256" key="2">
    <source>
        <dbReference type="ARBA" id="ARBA00022676"/>
    </source>
</evidence>
<keyword evidence="3 9" id="KW-0808">Transferase</keyword>
<feature type="transmembrane region" description="Helical" evidence="7">
    <location>
        <begin position="422"/>
        <end position="447"/>
    </location>
</feature>
<dbReference type="Gene3D" id="3.90.550.10">
    <property type="entry name" value="Spore Coat Polysaccharide Biosynthesis Protein SpsA, Chain A"/>
    <property type="match status" value="1"/>
</dbReference>
<dbReference type="InterPro" id="IPR009875">
    <property type="entry name" value="PilZ_domain"/>
</dbReference>
<evidence type="ECO:0000256" key="3">
    <source>
        <dbReference type="ARBA" id="ARBA00022679"/>
    </source>
</evidence>
<gene>
    <name evidence="9" type="ORF">RV04_GL000733</name>
</gene>
<comment type="caution">
    <text evidence="9">The sequence shown here is derived from an EMBL/GenBank/DDBJ whole genome shotgun (WGS) entry which is preliminary data.</text>
</comment>
<keyword evidence="6 7" id="KW-0472">Membrane</keyword>
<dbReference type="PANTHER" id="PTHR43867:SF2">
    <property type="entry name" value="CELLULOSE SYNTHASE CATALYTIC SUBUNIT A [UDP-FORMING]"/>
    <property type="match status" value="1"/>
</dbReference>
<feature type="transmembrane region" description="Helical" evidence="7">
    <location>
        <begin position="394"/>
        <end position="416"/>
    </location>
</feature>
<feature type="transmembrane region" description="Helical" evidence="7">
    <location>
        <begin position="358"/>
        <end position="374"/>
    </location>
</feature>
<evidence type="ECO:0000313" key="10">
    <source>
        <dbReference type="Proteomes" id="UP000182077"/>
    </source>
</evidence>
<dbReference type="STRING" id="249189.RV04_GL000733"/>
<feature type="transmembrane region" description="Helical" evidence="7">
    <location>
        <begin position="321"/>
        <end position="338"/>
    </location>
</feature>
<comment type="subcellular location">
    <subcellularLocation>
        <location evidence="1">Membrane</location>
        <topology evidence="1">Multi-pass membrane protein</topology>
    </subcellularLocation>
</comment>
<dbReference type="SUPFAM" id="SSF141371">
    <property type="entry name" value="PilZ domain-like"/>
    <property type="match status" value="1"/>
</dbReference>
<keyword evidence="4 7" id="KW-0812">Transmembrane</keyword>
<accession>A0A1L8TFU5</accession>
<evidence type="ECO:0000313" key="9">
    <source>
        <dbReference type="EMBL" id="OJG42974.1"/>
    </source>
</evidence>
<dbReference type="Gene3D" id="2.40.10.220">
    <property type="entry name" value="predicted glycosyltransferase like domains"/>
    <property type="match status" value="1"/>
</dbReference>
<dbReference type="Pfam" id="PF07238">
    <property type="entry name" value="PilZ"/>
    <property type="match status" value="1"/>
</dbReference>
<name>A0A1L8TFU5_9ENTE</name>
<dbReference type="Pfam" id="PF13641">
    <property type="entry name" value="Glyco_tranf_2_3"/>
    <property type="match status" value="1"/>
</dbReference>
<dbReference type="GO" id="GO:0005886">
    <property type="term" value="C:plasma membrane"/>
    <property type="evidence" value="ECO:0007669"/>
    <property type="project" value="TreeGrafter"/>
</dbReference>
<dbReference type="GO" id="GO:0035438">
    <property type="term" value="F:cyclic-di-GMP binding"/>
    <property type="evidence" value="ECO:0007669"/>
    <property type="project" value="InterPro"/>
</dbReference>
<keyword evidence="2" id="KW-0328">Glycosyltransferase</keyword>
<dbReference type="PANTHER" id="PTHR43867">
    <property type="entry name" value="CELLULOSE SYNTHASE CATALYTIC SUBUNIT A [UDP-FORMING]"/>
    <property type="match status" value="1"/>
</dbReference>
<dbReference type="InterPro" id="IPR050321">
    <property type="entry name" value="Glycosyltr_2/OpgH_subfam"/>
</dbReference>
<dbReference type="Proteomes" id="UP000182077">
    <property type="component" value="Unassembled WGS sequence"/>
</dbReference>
<evidence type="ECO:0000256" key="1">
    <source>
        <dbReference type="ARBA" id="ARBA00004141"/>
    </source>
</evidence>
<organism evidence="9 10">
    <name type="scientific">Enterococcus hermanniensis</name>
    <dbReference type="NCBI Taxonomy" id="249189"/>
    <lineage>
        <taxon>Bacteria</taxon>
        <taxon>Bacillati</taxon>
        <taxon>Bacillota</taxon>
        <taxon>Bacilli</taxon>
        <taxon>Lactobacillales</taxon>
        <taxon>Enterococcaceae</taxon>
        <taxon>Enterococcus</taxon>
    </lineage>
</organism>
<keyword evidence="10" id="KW-1185">Reference proteome</keyword>
<evidence type="ECO:0000256" key="7">
    <source>
        <dbReference type="SAM" id="Phobius"/>
    </source>
</evidence>
<dbReference type="InterPro" id="IPR029044">
    <property type="entry name" value="Nucleotide-diphossugar_trans"/>
</dbReference>
<keyword evidence="5 7" id="KW-1133">Transmembrane helix</keyword>
<evidence type="ECO:0000259" key="8">
    <source>
        <dbReference type="Pfam" id="PF07238"/>
    </source>
</evidence>
<dbReference type="EMBL" id="JXKQ01000016">
    <property type="protein sequence ID" value="OJG42974.1"/>
    <property type="molecule type" value="Genomic_DNA"/>
</dbReference>
<feature type="domain" description="PilZ" evidence="8">
    <location>
        <begin position="453"/>
        <end position="540"/>
    </location>
</feature>
<feature type="transmembrane region" description="Helical" evidence="7">
    <location>
        <begin position="291"/>
        <end position="314"/>
    </location>
</feature>
<dbReference type="SUPFAM" id="SSF53448">
    <property type="entry name" value="Nucleotide-diphospho-sugar transferases"/>
    <property type="match status" value="1"/>
</dbReference>